<comment type="similarity">
    <text evidence="1">Belongs to the low molecular weight phosphotyrosine protein phosphatase family.</text>
</comment>
<dbReference type="KEGG" id="gac:GACE_0815"/>
<dbReference type="Pfam" id="PF01451">
    <property type="entry name" value="LMWPc"/>
    <property type="match status" value="1"/>
</dbReference>
<dbReference type="PANTHER" id="PTHR43428">
    <property type="entry name" value="ARSENATE REDUCTASE"/>
    <property type="match status" value="1"/>
</dbReference>
<dbReference type="PRINTS" id="PR00719">
    <property type="entry name" value="LMWPTPASE"/>
</dbReference>
<dbReference type="Proteomes" id="UP000030624">
    <property type="component" value="Chromosome"/>
</dbReference>
<accession>A0A0A7GCW9</accession>
<protein>
    <submittedName>
        <fullName evidence="5">Arsenate reductase</fullName>
    </submittedName>
</protein>
<reference evidence="5 6" key="1">
    <citation type="journal article" date="2015" name="Appl. Environ. Microbiol.">
        <title>The Geoglobus acetivorans genome: Fe(III) reduction, acetate utilization, autotrophic growth, and degradation of aromatic compounds in a hyperthermophilic archaeon.</title>
        <authorList>
            <person name="Mardanov A.V."/>
            <person name="Slododkina G.B."/>
            <person name="Slobodkin A.I."/>
            <person name="Beletsky A.V."/>
            <person name="Gavrilov S.N."/>
            <person name="Kublanov I.V."/>
            <person name="Bonch-Osmolovskaya E.A."/>
            <person name="Skryabin K.G."/>
            <person name="Ravin N.V."/>
        </authorList>
    </citation>
    <scope>NUCLEOTIDE SEQUENCE [LARGE SCALE GENOMIC DNA]</scope>
    <source>
        <strain evidence="5 6">SBH6</strain>
    </source>
</reference>
<evidence type="ECO:0000313" key="6">
    <source>
        <dbReference type="Proteomes" id="UP000030624"/>
    </source>
</evidence>
<evidence type="ECO:0000256" key="2">
    <source>
        <dbReference type="ARBA" id="ARBA00022801"/>
    </source>
</evidence>
<dbReference type="Gene3D" id="3.40.50.2300">
    <property type="match status" value="1"/>
</dbReference>
<dbReference type="eggNOG" id="arCOG04425">
    <property type="taxonomic scope" value="Archaea"/>
</dbReference>
<dbReference type="GO" id="GO:0046685">
    <property type="term" value="P:response to arsenic-containing substance"/>
    <property type="evidence" value="ECO:0007669"/>
    <property type="project" value="UniProtKB-KW"/>
</dbReference>
<evidence type="ECO:0000256" key="1">
    <source>
        <dbReference type="ARBA" id="ARBA00011063"/>
    </source>
</evidence>
<dbReference type="GO" id="GO:0004725">
    <property type="term" value="F:protein tyrosine phosphatase activity"/>
    <property type="evidence" value="ECO:0007669"/>
    <property type="project" value="InterPro"/>
</dbReference>
<dbReference type="InterPro" id="IPR017867">
    <property type="entry name" value="Tyr_phospatase_low_mol_wt"/>
</dbReference>
<evidence type="ECO:0000256" key="3">
    <source>
        <dbReference type="ARBA" id="ARBA00022849"/>
    </source>
</evidence>
<keyword evidence="3" id="KW-0059">Arsenical resistance</keyword>
<dbReference type="EMBL" id="CP009552">
    <property type="protein sequence ID" value="AIY89864.1"/>
    <property type="molecule type" value="Genomic_DNA"/>
</dbReference>
<dbReference type="HOGENOM" id="CLU_071415_3_3_2"/>
<dbReference type="SUPFAM" id="SSF52788">
    <property type="entry name" value="Phosphotyrosine protein phosphatases I"/>
    <property type="match status" value="1"/>
</dbReference>
<dbReference type="AlphaFoldDB" id="A0A0A7GCW9"/>
<feature type="domain" description="Phosphotyrosine protein phosphatase I" evidence="4">
    <location>
        <begin position="1"/>
        <end position="125"/>
    </location>
</feature>
<evidence type="ECO:0000313" key="5">
    <source>
        <dbReference type="EMBL" id="AIY89864.1"/>
    </source>
</evidence>
<keyword evidence="2" id="KW-0378">Hydrolase</keyword>
<sequence length="131" mass="14856">MKVLFVCIENTCRSVMAETVFNSLARNWKAESAGVEAGKEYDIRAVEILEKRGYRVDEGKPKSLKDVNLEDYGLVIAVCGESACVNIPHGNVERWYVEDPKGKSVDEYLRTLSIIEDKVKELLRRLEDESS</sequence>
<dbReference type="InterPro" id="IPR036196">
    <property type="entry name" value="Ptyr_pPase_sf"/>
</dbReference>
<dbReference type="STRING" id="565033.GACE_0815"/>
<dbReference type="PANTHER" id="PTHR43428:SF1">
    <property type="entry name" value="ARSENATE REDUCTASE"/>
    <property type="match status" value="1"/>
</dbReference>
<dbReference type="SMART" id="SM00226">
    <property type="entry name" value="LMWPc"/>
    <property type="match status" value="1"/>
</dbReference>
<dbReference type="InterPro" id="IPR023485">
    <property type="entry name" value="Ptyr_pPase"/>
</dbReference>
<dbReference type="RefSeq" id="WP_048091394.1">
    <property type="nucleotide sequence ID" value="NZ_CP009552.1"/>
</dbReference>
<proteinExistence type="inferred from homology"/>
<name>A0A0A7GCW9_GEOAI</name>
<gene>
    <name evidence="5" type="ORF">GACE_0815</name>
</gene>
<dbReference type="GeneID" id="24797410"/>
<organism evidence="5 6">
    <name type="scientific">Geoglobus acetivorans</name>
    <dbReference type="NCBI Taxonomy" id="565033"/>
    <lineage>
        <taxon>Archaea</taxon>
        <taxon>Methanobacteriati</taxon>
        <taxon>Methanobacteriota</taxon>
        <taxon>Archaeoglobi</taxon>
        <taxon>Archaeoglobales</taxon>
        <taxon>Archaeoglobaceae</taxon>
        <taxon>Geoglobus</taxon>
    </lineage>
</organism>
<evidence type="ECO:0000259" key="4">
    <source>
        <dbReference type="SMART" id="SM00226"/>
    </source>
</evidence>